<dbReference type="InterPro" id="IPR013096">
    <property type="entry name" value="Cupin_2"/>
</dbReference>
<organism evidence="3 4">
    <name type="scientific">Pelotalea chapellei</name>
    <dbReference type="NCBI Taxonomy" id="44671"/>
    <lineage>
        <taxon>Bacteria</taxon>
        <taxon>Pseudomonadati</taxon>
        <taxon>Thermodesulfobacteriota</taxon>
        <taxon>Desulfuromonadia</taxon>
        <taxon>Geobacterales</taxon>
        <taxon>Geobacteraceae</taxon>
        <taxon>Pelotalea</taxon>
    </lineage>
</organism>
<dbReference type="SUPFAM" id="SSF51182">
    <property type="entry name" value="RmlC-like cupins"/>
    <property type="match status" value="1"/>
</dbReference>
<sequence>MTDIKAEIREFRIGEKIRALRQQKRLTLQELSDLTTLSKPLLSQIENQQVIPPLATLLKIAKGLKVDIHFFFEDEGNRQKYVLTRSDEAPERIFRQTSDDAARPYIYHSLAPGLRHKHMEPFLVEFEKREWDDKLLFKHEGDEEFLYVTEGELEFHYNNEIISLHSGDSIYYDSSQLHGWVAVGEGRARAVAVLYSRE</sequence>
<dbReference type="Pfam" id="PF07883">
    <property type="entry name" value="Cupin_2"/>
    <property type="match status" value="1"/>
</dbReference>
<dbReference type="Proteomes" id="UP000784128">
    <property type="component" value="Unassembled WGS sequence"/>
</dbReference>
<dbReference type="PROSITE" id="PS50943">
    <property type="entry name" value="HTH_CROC1"/>
    <property type="match status" value="1"/>
</dbReference>
<evidence type="ECO:0000313" key="3">
    <source>
        <dbReference type="EMBL" id="MBT1073304.1"/>
    </source>
</evidence>
<comment type="caution">
    <text evidence="3">The sequence shown here is derived from an EMBL/GenBank/DDBJ whole genome shotgun (WGS) entry which is preliminary data.</text>
</comment>
<gene>
    <name evidence="3" type="ORF">KJB30_16045</name>
</gene>
<dbReference type="InterPro" id="IPR011051">
    <property type="entry name" value="RmlC_Cupin_sf"/>
</dbReference>
<reference evidence="3 4" key="1">
    <citation type="submission" date="2021-05" db="EMBL/GenBank/DDBJ databases">
        <title>The draft genome of Geobacter chapellei DSM 13688.</title>
        <authorList>
            <person name="Xu Z."/>
            <person name="Masuda Y."/>
            <person name="Itoh H."/>
            <person name="Senoo K."/>
        </authorList>
    </citation>
    <scope>NUCLEOTIDE SEQUENCE [LARGE SCALE GENOMIC DNA]</scope>
    <source>
        <strain evidence="3 4">DSM 13688</strain>
    </source>
</reference>
<feature type="domain" description="HTH cro/C1-type" evidence="2">
    <location>
        <begin position="17"/>
        <end position="71"/>
    </location>
</feature>
<name>A0ABS5UC96_9BACT</name>
<dbReference type="RefSeq" id="WP_214301209.1">
    <property type="nucleotide sequence ID" value="NZ_JAHDYS010000019.1"/>
</dbReference>
<dbReference type="CDD" id="cd02209">
    <property type="entry name" value="cupin_XRE_C"/>
    <property type="match status" value="1"/>
</dbReference>
<dbReference type="InterPro" id="IPR050807">
    <property type="entry name" value="TransReg_Diox_bact_type"/>
</dbReference>
<dbReference type="CDD" id="cd00093">
    <property type="entry name" value="HTH_XRE"/>
    <property type="match status" value="1"/>
</dbReference>
<protein>
    <submittedName>
        <fullName evidence="3">XRE family transcriptional regulator</fullName>
    </submittedName>
</protein>
<dbReference type="InterPro" id="IPR014710">
    <property type="entry name" value="RmlC-like_jellyroll"/>
</dbReference>
<dbReference type="Pfam" id="PF01381">
    <property type="entry name" value="HTH_3"/>
    <property type="match status" value="1"/>
</dbReference>
<keyword evidence="1" id="KW-0238">DNA-binding</keyword>
<dbReference type="InterPro" id="IPR001387">
    <property type="entry name" value="Cro/C1-type_HTH"/>
</dbReference>
<dbReference type="PANTHER" id="PTHR46797">
    <property type="entry name" value="HTH-TYPE TRANSCRIPTIONAL REGULATOR"/>
    <property type="match status" value="1"/>
</dbReference>
<keyword evidence="4" id="KW-1185">Reference proteome</keyword>
<evidence type="ECO:0000256" key="1">
    <source>
        <dbReference type="ARBA" id="ARBA00023125"/>
    </source>
</evidence>
<dbReference type="Gene3D" id="2.60.120.10">
    <property type="entry name" value="Jelly Rolls"/>
    <property type="match status" value="1"/>
</dbReference>
<proteinExistence type="predicted"/>
<accession>A0ABS5UC96</accession>
<dbReference type="EMBL" id="JAHDYS010000019">
    <property type="protein sequence ID" value="MBT1073304.1"/>
    <property type="molecule type" value="Genomic_DNA"/>
</dbReference>
<evidence type="ECO:0000259" key="2">
    <source>
        <dbReference type="PROSITE" id="PS50943"/>
    </source>
</evidence>
<dbReference type="SMART" id="SM00530">
    <property type="entry name" value="HTH_XRE"/>
    <property type="match status" value="1"/>
</dbReference>
<evidence type="ECO:0000313" key="4">
    <source>
        <dbReference type="Proteomes" id="UP000784128"/>
    </source>
</evidence>
<dbReference type="PANTHER" id="PTHR46797:SF19">
    <property type="entry name" value="BLL2473 PROTEIN"/>
    <property type="match status" value="1"/>
</dbReference>
<dbReference type="InterPro" id="IPR010982">
    <property type="entry name" value="Lambda_DNA-bd_dom_sf"/>
</dbReference>
<dbReference type="SUPFAM" id="SSF47413">
    <property type="entry name" value="lambda repressor-like DNA-binding domains"/>
    <property type="match status" value="1"/>
</dbReference>
<dbReference type="Gene3D" id="1.10.260.40">
    <property type="entry name" value="lambda repressor-like DNA-binding domains"/>
    <property type="match status" value="1"/>
</dbReference>